<feature type="region of interest" description="Disordered" evidence="1">
    <location>
        <begin position="1"/>
        <end position="37"/>
    </location>
</feature>
<gene>
    <name evidence="3" type="ORF">ACHAW5_005138</name>
</gene>
<dbReference type="SUPFAM" id="SSF53474">
    <property type="entry name" value="alpha/beta-Hydrolases"/>
    <property type="match status" value="1"/>
</dbReference>
<organism evidence="3 4">
    <name type="scientific">Stephanodiscus triporus</name>
    <dbReference type="NCBI Taxonomy" id="2934178"/>
    <lineage>
        <taxon>Eukaryota</taxon>
        <taxon>Sar</taxon>
        <taxon>Stramenopiles</taxon>
        <taxon>Ochrophyta</taxon>
        <taxon>Bacillariophyta</taxon>
        <taxon>Coscinodiscophyceae</taxon>
        <taxon>Thalassiosirophycidae</taxon>
        <taxon>Stephanodiscales</taxon>
        <taxon>Stephanodiscaceae</taxon>
        <taxon>Stephanodiscus</taxon>
    </lineage>
</organism>
<reference evidence="3 4" key="1">
    <citation type="submission" date="2024-10" db="EMBL/GenBank/DDBJ databases">
        <title>Updated reference genomes for cyclostephanoid diatoms.</title>
        <authorList>
            <person name="Roberts W.R."/>
            <person name="Alverson A.J."/>
        </authorList>
    </citation>
    <scope>NUCLEOTIDE SEQUENCE [LARGE SCALE GENOMIC DNA]</scope>
    <source>
        <strain evidence="3 4">AJA276-08</strain>
    </source>
</reference>
<dbReference type="Pfam" id="PF01738">
    <property type="entry name" value="DLH"/>
    <property type="match status" value="1"/>
</dbReference>
<feature type="region of interest" description="Disordered" evidence="1">
    <location>
        <begin position="54"/>
        <end position="80"/>
    </location>
</feature>
<dbReference type="PANTHER" id="PTHR22946:SF0">
    <property type="entry name" value="DIENELACTONE HYDROLASE DOMAIN-CONTAINING PROTEIN"/>
    <property type="match status" value="1"/>
</dbReference>
<feature type="compositionally biased region" description="Basic and acidic residues" evidence="1">
    <location>
        <begin position="54"/>
        <end position="64"/>
    </location>
</feature>
<proteinExistence type="predicted"/>
<evidence type="ECO:0000313" key="3">
    <source>
        <dbReference type="EMBL" id="KAL3785529.1"/>
    </source>
</evidence>
<dbReference type="PANTHER" id="PTHR22946">
    <property type="entry name" value="DIENELACTONE HYDROLASE DOMAIN-CONTAINING PROTEIN-RELATED"/>
    <property type="match status" value="1"/>
</dbReference>
<dbReference type="AlphaFoldDB" id="A0ABD3PBS6"/>
<evidence type="ECO:0000313" key="4">
    <source>
        <dbReference type="Proteomes" id="UP001530315"/>
    </source>
</evidence>
<feature type="compositionally biased region" description="Pro residues" evidence="1">
    <location>
        <begin position="107"/>
        <end position="124"/>
    </location>
</feature>
<dbReference type="InterPro" id="IPR002925">
    <property type="entry name" value="Dienelactn_hydro"/>
</dbReference>
<comment type="caution">
    <text evidence="3">The sequence shown here is derived from an EMBL/GenBank/DDBJ whole genome shotgun (WGS) entry which is preliminary data.</text>
</comment>
<protein>
    <recommendedName>
        <fullName evidence="2">Dienelactone hydrolase domain-containing protein</fullName>
    </recommendedName>
</protein>
<dbReference type="Proteomes" id="UP001530315">
    <property type="component" value="Unassembled WGS sequence"/>
</dbReference>
<feature type="domain" description="Dienelactone hydrolase" evidence="2">
    <location>
        <begin position="157"/>
        <end position="361"/>
    </location>
</feature>
<keyword evidence="4" id="KW-1185">Reference proteome</keyword>
<name>A0ABD3PBS6_9STRA</name>
<dbReference type="Gene3D" id="3.40.50.1820">
    <property type="entry name" value="alpha/beta hydrolase"/>
    <property type="match status" value="1"/>
</dbReference>
<dbReference type="InterPro" id="IPR029058">
    <property type="entry name" value="AB_hydrolase_fold"/>
</dbReference>
<evidence type="ECO:0000256" key="1">
    <source>
        <dbReference type="SAM" id="MobiDB-lite"/>
    </source>
</evidence>
<evidence type="ECO:0000259" key="2">
    <source>
        <dbReference type="Pfam" id="PF01738"/>
    </source>
</evidence>
<feature type="region of interest" description="Disordered" evidence="1">
    <location>
        <begin position="100"/>
        <end position="124"/>
    </location>
</feature>
<accession>A0ABD3PBS6</accession>
<dbReference type="InterPro" id="IPR050261">
    <property type="entry name" value="FrsA_esterase"/>
</dbReference>
<dbReference type="EMBL" id="JALLAZ020000885">
    <property type="protein sequence ID" value="KAL3785529.1"/>
    <property type="molecule type" value="Genomic_DNA"/>
</dbReference>
<sequence length="363" mass="39185">MTASSTSDPWRPGTEPLRIHDPSALSTTGDDGSRPRLARDEAYAYAVLRAWRDEVAARRDERDGGASVGGDDDDDEWRTTSSVSAPLVYGCATDGTSLHGHIHRRFPPPPPMTNKNDPPPSPPPPLLPGIVLFHTGAGPQDVFLRWKADSLVNEVGTFGDGGCVVLIADVLGDASGWAWHDRARYDDVRRDLLVPNGDGRRDALQERVRAAIDALSSQPGVDARRIGAMGFCLGGHPVLELARMRTTLDSRVRVMATFHGVFDGVRELAPPATLEGGGADEGCDVLVCTGEDDPYVSSEDLDAAIRMFDDLGCRCRVMKFEGTRHGFTNPAQDYNPNRDAFAYNEAACNGAWSAALSLLKDMA</sequence>